<proteinExistence type="predicted"/>
<evidence type="ECO:0000313" key="2">
    <source>
        <dbReference type="Proteomes" id="UP000810171"/>
    </source>
</evidence>
<dbReference type="Proteomes" id="UP000810171">
    <property type="component" value="Unassembled WGS sequence"/>
</dbReference>
<sequence length="294" mass="33065">MDHSNSALARYLPSPLPVIHPVPEVEAEDELLEVYQDTKKILRAPWMGVVTMAFAHYPHFYQTLWQGLRPALDSVAFQRACVDLRHHIEHCVTQLPVSRLTSRLSDLGYAEAEIDAIRDTIETFSAGNMPYLLLATQARLLLEGHALSNKTSIERLPSNSSETNRSALSLMEPHHCLPDTLELYDRIKKQLGLPFVNTDYRALARWPSYFLEAWDDLSKHLATPPYSRIVEGIHQAATDLALELPNPNHLTPSTLQQAAAKDANLQEVLSVVQLFQYLLPGLTANVAVFRTQLT</sequence>
<dbReference type="InterPro" id="IPR019714">
    <property type="entry name" value="2-haloacid_dehalogenase_DehI"/>
</dbReference>
<dbReference type="EMBL" id="JACVEW010000027">
    <property type="protein sequence ID" value="MBP0049869.1"/>
    <property type="molecule type" value="Genomic_DNA"/>
</dbReference>
<evidence type="ECO:0000313" key="1">
    <source>
        <dbReference type="EMBL" id="MBP0049869.1"/>
    </source>
</evidence>
<comment type="caution">
    <text evidence="1">The sequence shown here is derived from an EMBL/GenBank/DDBJ whole genome shotgun (WGS) entry which is preliminary data.</text>
</comment>
<accession>A0ABS3ZDW1</accession>
<organism evidence="1 2">
    <name type="scientific">Marinobacterium alkalitolerans</name>
    <dbReference type="NCBI Taxonomy" id="1542925"/>
    <lineage>
        <taxon>Bacteria</taxon>
        <taxon>Pseudomonadati</taxon>
        <taxon>Pseudomonadota</taxon>
        <taxon>Gammaproteobacteria</taxon>
        <taxon>Oceanospirillales</taxon>
        <taxon>Oceanospirillaceae</taxon>
        <taxon>Marinobacterium</taxon>
    </lineage>
</organism>
<keyword evidence="2" id="KW-1185">Reference proteome</keyword>
<protein>
    <recommendedName>
        <fullName evidence="3">(R)-2-haloacid dehalogenase</fullName>
    </recommendedName>
</protein>
<name>A0ABS3ZDW1_9GAMM</name>
<reference evidence="1 2" key="1">
    <citation type="submission" date="2020-09" db="EMBL/GenBank/DDBJ databases">
        <authorList>
            <person name="Tanuku N.R.S."/>
        </authorList>
    </citation>
    <scope>NUCLEOTIDE SEQUENCE [LARGE SCALE GENOMIC DNA]</scope>
    <source>
        <strain evidence="1 2">AK62</strain>
    </source>
</reference>
<dbReference type="InterPro" id="IPR029032">
    <property type="entry name" value="AhpD-like"/>
</dbReference>
<dbReference type="Gene3D" id="1.20.1290.10">
    <property type="entry name" value="AhpD-like"/>
    <property type="match status" value="1"/>
</dbReference>
<gene>
    <name evidence="1" type="ORF">H9C73_14140</name>
</gene>
<dbReference type="Pfam" id="PF10778">
    <property type="entry name" value="DehI"/>
    <property type="match status" value="1"/>
</dbReference>
<evidence type="ECO:0008006" key="3">
    <source>
        <dbReference type="Google" id="ProtNLM"/>
    </source>
</evidence>
<dbReference type="RefSeq" id="WP_209288554.1">
    <property type="nucleotide sequence ID" value="NZ_JACVEW010000027.1"/>
</dbReference>